<sequence length="280" mass="31982">MLAFAPKSSPDYTHAPAFPSPLRPRSANIYGPLRHSNYTYMNINDETSTKDTSAPQCNSNNNGNNNTKPIFGSDVPRTTTATTTKLPFSQRQIKRNPLQQNSSTLHTSRRSAYLRKVSNQRDETRFERRGEDMMRLDYIQRQKAWEAERAREAAFVPFDFVEEEDDEQEVTTYDLPESSHMDLQQSSMPEAEVEEFLRDEGKELEALLEYSPSAGDDMMYEDEQDFDESSLWSDDADYDALFSEVLSQQEQQQQQGGNAAESSQAMLDMGSHGEDEMDMS</sequence>
<feature type="region of interest" description="Disordered" evidence="1">
    <location>
        <begin position="172"/>
        <end position="196"/>
    </location>
</feature>
<keyword evidence="3" id="KW-1185">Reference proteome</keyword>
<dbReference type="EMBL" id="CP099428">
    <property type="protein sequence ID" value="USW58287.1"/>
    <property type="molecule type" value="Genomic_DNA"/>
</dbReference>
<reference evidence="2" key="1">
    <citation type="submission" date="2022-06" db="EMBL/GenBank/DDBJ databases">
        <title>Complete genome sequences of two strains of the flax pathogen Septoria linicola.</title>
        <authorList>
            <person name="Lapalu N."/>
            <person name="Simon A."/>
            <person name="Demenou B."/>
            <person name="Paumier D."/>
            <person name="Guillot M.-P."/>
            <person name="Gout L."/>
            <person name="Valade R."/>
        </authorList>
    </citation>
    <scope>NUCLEOTIDE SEQUENCE</scope>
    <source>
        <strain evidence="2">SE15195</strain>
    </source>
</reference>
<evidence type="ECO:0000313" key="3">
    <source>
        <dbReference type="Proteomes" id="UP001056384"/>
    </source>
</evidence>
<protein>
    <submittedName>
        <fullName evidence="2">Uncharacterized protein</fullName>
    </submittedName>
</protein>
<feature type="compositionally biased region" description="Polar residues" evidence="1">
    <location>
        <begin position="85"/>
        <end position="106"/>
    </location>
</feature>
<dbReference type="Proteomes" id="UP001056384">
    <property type="component" value="Chromosome 11"/>
</dbReference>
<organism evidence="2 3">
    <name type="scientific">Septoria linicola</name>
    <dbReference type="NCBI Taxonomy" id="215465"/>
    <lineage>
        <taxon>Eukaryota</taxon>
        <taxon>Fungi</taxon>
        <taxon>Dikarya</taxon>
        <taxon>Ascomycota</taxon>
        <taxon>Pezizomycotina</taxon>
        <taxon>Dothideomycetes</taxon>
        <taxon>Dothideomycetidae</taxon>
        <taxon>Mycosphaerellales</taxon>
        <taxon>Mycosphaerellaceae</taxon>
        <taxon>Septoria</taxon>
    </lineage>
</organism>
<feature type="region of interest" description="Disordered" evidence="1">
    <location>
        <begin position="1"/>
        <end position="30"/>
    </location>
</feature>
<accession>A0A9Q9B6J9</accession>
<evidence type="ECO:0000256" key="1">
    <source>
        <dbReference type="SAM" id="MobiDB-lite"/>
    </source>
</evidence>
<feature type="compositionally biased region" description="Polar residues" evidence="1">
    <location>
        <begin position="45"/>
        <end position="57"/>
    </location>
</feature>
<dbReference type="AlphaFoldDB" id="A0A9Q9B6J9"/>
<proteinExistence type="predicted"/>
<evidence type="ECO:0000313" key="2">
    <source>
        <dbReference type="EMBL" id="USW58287.1"/>
    </source>
</evidence>
<feature type="region of interest" description="Disordered" evidence="1">
    <location>
        <begin position="45"/>
        <end position="111"/>
    </location>
</feature>
<feature type="region of interest" description="Disordered" evidence="1">
    <location>
        <begin position="247"/>
        <end position="280"/>
    </location>
</feature>
<feature type="compositionally biased region" description="Low complexity" evidence="1">
    <location>
        <begin position="247"/>
        <end position="265"/>
    </location>
</feature>
<name>A0A9Q9B6J9_9PEZI</name>
<gene>
    <name evidence="2" type="ORF">Slin15195_G116060</name>
</gene>